<evidence type="ECO:0000313" key="5">
    <source>
        <dbReference type="Proteomes" id="UP000736583"/>
    </source>
</evidence>
<accession>A0ABS6EX50</accession>
<evidence type="ECO:0000259" key="3">
    <source>
        <dbReference type="PROSITE" id="PS51186"/>
    </source>
</evidence>
<dbReference type="PROSITE" id="PS51186">
    <property type="entry name" value="GNAT"/>
    <property type="match status" value="1"/>
</dbReference>
<keyword evidence="2" id="KW-0012">Acyltransferase</keyword>
<keyword evidence="5" id="KW-1185">Reference proteome</keyword>
<comment type="caution">
    <text evidence="4">The sequence shown here is derived from an EMBL/GenBank/DDBJ whole genome shotgun (WGS) entry which is preliminary data.</text>
</comment>
<evidence type="ECO:0000256" key="1">
    <source>
        <dbReference type="ARBA" id="ARBA00022679"/>
    </source>
</evidence>
<gene>
    <name evidence="4" type="ORF">KQI89_00465</name>
</gene>
<dbReference type="PANTHER" id="PTHR43420:SF47">
    <property type="entry name" value="N-ACETYLTRANSFERASE DOMAIN-CONTAINING PROTEIN"/>
    <property type="match status" value="1"/>
</dbReference>
<dbReference type="EMBL" id="JAHLQL010000001">
    <property type="protein sequence ID" value="MBU5590229.1"/>
    <property type="molecule type" value="Genomic_DNA"/>
</dbReference>
<evidence type="ECO:0000256" key="2">
    <source>
        <dbReference type="ARBA" id="ARBA00023315"/>
    </source>
</evidence>
<proteinExistence type="predicted"/>
<keyword evidence="1" id="KW-0808">Transferase</keyword>
<dbReference type="Pfam" id="PF00583">
    <property type="entry name" value="Acetyltransf_1"/>
    <property type="match status" value="1"/>
</dbReference>
<name>A0ABS6EX50_9CLOT</name>
<dbReference type="PANTHER" id="PTHR43420">
    <property type="entry name" value="ACETYLTRANSFERASE"/>
    <property type="match status" value="1"/>
</dbReference>
<dbReference type="InterPro" id="IPR050680">
    <property type="entry name" value="YpeA/RimI_acetyltransf"/>
</dbReference>
<feature type="domain" description="N-acetyltransferase" evidence="3">
    <location>
        <begin position="1"/>
        <end position="194"/>
    </location>
</feature>
<sequence length="194" mass="23023">MIRKLEINDDLEKVSRLIYDTDVGIFEMLFGERDKAISIIRKLIERENNSFSYKHIFCYIDEEIRGILIGYNYKDIDESEETAELNEILPKGVMLELFFKSLILKPVIEKKEVNDLYIQNICVEESYRGRSIGTKLIDYYFEYAKNLNHQAVFLDVSYDNYRAKKLYEEKGFLTISSKKIRFSNEGVYRMRTAL</sequence>
<dbReference type="Proteomes" id="UP000736583">
    <property type="component" value="Unassembled WGS sequence"/>
</dbReference>
<evidence type="ECO:0000313" key="4">
    <source>
        <dbReference type="EMBL" id="MBU5590229.1"/>
    </source>
</evidence>
<organism evidence="4 5">
    <name type="scientific">Clostridium simiarum</name>
    <dbReference type="NCBI Taxonomy" id="2841506"/>
    <lineage>
        <taxon>Bacteria</taxon>
        <taxon>Bacillati</taxon>
        <taxon>Bacillota</taxon>
        <taxon>Clostridia</taxon>
        <taxon>Eubacteriales</taxon>
        <taxon>Clostridiaceae</taxon>
        <taxon>Clostridium</taxon>
    </lineage>
</organism>
<dbReference type="CDD" id="cd04301">
    <property type="entry name" value="NAT_SF"/>
    <property type="match status" value="1"/>
</dbReference>
<reference evidence="4 5" key="1">
    <citation type="submission" date="2021-06" db="EMBL/GenBank/DDBJ databases">
        <authorList>
            <person name="Sun Q."/>
            <person name="Li D."/>
        </authorList>
    </citation>
    <scope>NUCLEOTIDE SEQUENCE [LARGE SCALE GENOMIC DNA]</scope>
    <source>
        <strain evidence="4 5">MSJ-4</strain>
    </source>
</reference>
<protein>
    <submittedName>
        <fullName evidence="4">GNAT family N-acetyltransferase</fullName>
    </submittedName>
</protein>
<dbReference type="InterPro" id="IPR000182">
    <property type="entry name" value="GNAT_dom"/>
</dbReference>
<dbReference type="RefSeq" id="WP_216455477.1">
    <property type="nucleotide sequence ID" value="NZ_JAHLQL010000001.1"/>
</dbReference>